<keyword evidence="6" id="KW-1185">Reference proteome</keyword>
<dbReference type="Proteomes" id="UP000663856">
    <property type="component" value="Unassembled WGS sequence"/>
</dbReference>
<evidence type="ECO:0000313" key="6">
    <source>
        <dbReference type="Proteomes" id="UP000663866"/>
    </source>
</evidence>
<organism evidence="1 5">
    <name type="scientific">Rotaria magnacalcarata</name>
    <dbReference type="NCBI Taxonomy" id="392030"/>
    <lineage>
        <taxon>Eukaryota</taxon>
        <taxon>Metazoa</taxon>
        <taxon>Spiralia</taxon>
        <taxon>Gnathifera</taxon>
        <taxon>Rotifera</taxon>
        <taxon>Eurotatoria</taxon>
        <taxon>Bdelloidea</taxon>
        <taxon>Philodinida</taxon>
        <taxon>Philodinidae</taxon>
        <taxon>Rotaria</taxon>
    </lineage>
</organism>
<evidence type="ECO:0008006" key="7">
    <source>
        <dbReference type="Google" id="ProtNLM"/>
    </source>
</evidence>
<evidence type="ECO:0000313" key="5">
    <source>
        <dbReference type="Proteomes" id="UP000663856"/>
    </source>
</evidence>
<dbReference type="EMBL" id="CAJOBF010004073">
    <property type="protein sequence ID" value="CAF4122751.1"/>
    <property type="molecule type" value="Genomic_DNA"/>
</dbReference>
<name>A0A816RNX8_9BILA</name>
<gene>
    <name evidence="4" type="ORF">OVN521_LOCUS30524</name>
    <name evidence="3" type="ORF">UXM345_LOCUS23502</name>
    <name evidence="1" type="ORF">WKI299_LOCUS14755</name>
    <name evidence="2" type="ORF">XDN619_LOCUS16760</name>
</gene>
<accession>A0A816RNX8</accession>
<comment type="caution">
    <text evidence="1">The sequence shown here is derived from an EMBL/GenBank/DDBJ whole genome shotgun (WGS) entry which is preliminary data.</text>
</comment>
<dbReference type="GO" id="GO:0003676">
    <property type="term" value="F:nucleic acid binding"/>
    <property type="evidence" value="ECO:0007669"/>
    <property type="project" value="InterPro"/>
</dbReference>
<protein>
    <recommendedName>
        <fullName evidence="7">Transposase</fullName>
    </recommendedName>
</protein>
<proteinExistence type="predicted"/>
<evidence type="ECO:0000313" key="2">
    <source>
        <dbReference type="EMBL" id="CAF2091847.1"/>
    </source>
</evidence>
<dbReference type="EMBL" id="CAJNRG010007142">
    <property type="protein sequence ID" value="CAF2091847.1"/>
    <property type="molecule type" value="Genomic_DNA"/>
</dbReference>
<dbReference type="EMBL" id="CAJNRF010005786">
    <property type="protein sequence ID" value="CAF2074139.1"/>
    <property type="molecule type" value="Genomic_DNA"/>
</dbReference>
<dbReference type="Proteomes" id="UP000663842">
    <property type="component" value="Unassembled WGS sequence"/>
</dbReference>
<sequence length="111" mass="12755">MYNSQNQHIWATSRDEADEKGGIKVKQKFPQKVMVWLGVCSKGVTPLVIFDPGTVDHAEYIQKVLPVALKYGNKTFGKHWTFQQEGAKPLIHHLTETWCQDNFPSFIDKDH</sequence>
<reference evidence="1" key="1">
    <citation type="submission" date="2021-02" db="EMBL/GenBank/DDBJ databases">
        <authorList>
            <person name="Nowell W R."/>
        </authorList>
    </citation>
    <scope>NUCLEOTIDE SEQUENCE</scope>
</reference>
<dbReference type="Proteomes" id="UP000663866">
    <property type="component" value="Unassembled WGS sequence"/>
</dbReference>
<evidence type="ECO:0000313" key="1">
    <source>
        <dbReference type="EMBL" id="CAF2074139.1"/>
    </source>
</evidence>
<dbReference type="EMBL" id="CAJOBG010010418">
    <property type="protein sequence ID" value="CAF4279700.1"/>
    <property type="molecule type" value="Genomic_DNA"/>
</dbReference>
<evidence type="ECO:0000313" key="4">
    <source>
        <dbReference type="EMBL" id="CAF4279700.1"/>
    </source>
</evidence>
<dbReference type="Gene3D" id="3.30.420.10">
    <property type="entry name" value="Ribonuclease H-like superfamily/Ribonuclease H"/>
    <property type="match status" value="1"/>
</dbReference>
<evidence type="ECO:0000313" key="3">
    <source>
        <dbReference type="EMBL" id="CAF4122751.1"/>
    </source>
</evidence>
<dbReference type="AlphaFoldDB" id="A0A816RNX8"/>
<dbReference type="Proteomes" id="UP000663887">
    <property type="component" value="Unassembled WGS sequence"/>
</dbReference>
<dbReference type="InterPro" id="IPR036397">
    <property type="entry name" value="RNaseH_sf"/>
</dbReference>